<dbReference type="Proteomes" id="UP001165561">
    <property type="component" value="Unassembled WGS sequence"/>
</dbReference>
<dbReference type="Gene3D" id="1.10.10.60">
    <property type="entry name" value="Homeodomain-like"/>
    <property type="match status" value="1"/>
</dbReference>
<evidence type="ECO:0000256" key="3">
    <source>
        <dbReference type="ARBA" id="ARBA00023163"/>
    </source>
</evidence>
<evidence type="ECO:0000313" key="7">
    <source>
        <dbReference type="Proteomes" id="UP001165561"/>
    </source>
</evidence>
<dbReference type="Pfam" id="PF20240">
    <property type="entry name" value="DUF6597"/>
    <property type="match status" value="1"/>
</dbReference>
<evidence type="ECO:0000313" key="6">
    <source>
        <dbReference type="EMBL" id="MDD9207757.1"/>
    </source>
</evidence>
<keyword evidence="1" id="KW-0805">Transcription regulation</keyword>
<name>A0ABT5U0A1_9MICO</name>
<feature type="region of interest" description="Disordered" evidence="4">
    <location>
        <begin position="1"/>
        <end position="20"/>
    </location>
</feature>
<keyword evidence="2" id="KW-0238">DNA-binding</keyword>
<protein>
    <submittedName>
        <fullName evidence="6">Helix-turn-helix domain-containing protein</fullName>
    </submittedName>
</protein>
<dbReference type="InterPro" id="IPR018060">
    <property type="entry name" value="HTH_AraC"/>
</dbReference>
<dbReference type="SMART" id="SM00342">
    <property type="entry name" value="HTH_ARAC"/>
    <property type="match status" value="1"/>
</dbReference>
<keyword evidence="3" id="KW-0804">Transcription</keyword>
<evidence type="ECO:0000259" key="5">
    <source>
        <dbReference type="PROSITE" id="PS01124"/>
    </source>
</evidence>
<evidence type="ECO:0000256" key="2">
    <source>
        <dbReference type="ARBA" id="ARBA00023125"/>
    </source>
</evidence>
<dbReference type="PROSITE" id="PS00041">
    <property type="entry name" value="HTH_ARAC_FAMILY_1"/>
    <property type="match status" value="1"/>
</dbReference>
<proteinExistence type="predicted"/>
<evidence type="ECO:0000256" key="4">
    <source>
        <dbReference type="SAM" id="MobiDB-lite"/>
    </source>
</evidence>
<organism evidence="6 7">
    <name type="scientific">Georgenia halotolerans</name>
    <dbReference type="NCBI Taxonomy" id="3028317"/>
    <lineage>
        <taxon>Bacteria</taxon>
        <taxon>Bacillati</taxon>
        <taxon>Actinomycetota</taxon>
        <taxon>Actinomycetes</taxon>
        <taxon>Micrococcales</taxon>
        <taxon>Bogoriellaceae</taxon>
        <taxon>Georgenia</taxon>
    </lineage>
</organism>
<accession>A0ABT5U0A1</accession>
<feature type="domain" description="HTH araC/xylS-type" evidence="5">
    <location>
        <begin position="191"/>
        <end position="291"/>
    </location>
</feature>
<dbReference type="InterPro" id="IPR050204">
    <property type="entry name" value="AraC_XylS_family_regulators"/>
</dbReference>
<dbReference type="SUPFAM" id="SSF46689">
    <property type="entry name" value="Homeodomain-like"/>
    <property type="match status" value="1"/>
</dbReference>
<dbReference type="PROSITE" id="PS01124">
    <property type="entry name" value="HTH_ARAC_FAMILY_2"/>
    <property type="match status" value="1"/>
</dbReference>
<keyword evidence="7" id="KW-1185">Reference proteome</keyword>
<dbReference type="EMBL" id="JARACI010001151">
    <property type="protein sequence ID" value="MDD9207757.1"/>
    <property type="molecule type" value="Genomic_DNA"/>
</dbReference>
<comment type="caution">
    <text evidence="6">The sequence shown here is derived from an EMBL/GenBank/DDBJ whole genome shotgun (WGS) entry which is preliminary data.</text>
</comment>
<dbReference type="InterPro" id="IPR046532">
    <property type="entry name" value="DUF6597"/>
</dbReference>
<dbReference type="InterPro" id="IPR009057">
    <property type="entry name" value="Homeodomain-like_sf"/>
</dbReference>
<sequence length="298" mass="31573">MALAHSRQRPGPPDSGGRDGAVLWPAAGRDVFASERLALPDPLGLVAAHYWSVTWRRPAAAPFRQRVLSHPVTHLTIEAADGGSLHGVRVPAALVHGVVTRVFTVDLPVAGRVAGLAFRPGGMAALLDVDVRELTNSVVPAETLFGAAVGDLAARVLAEPDDGARRDLLAADLARRLEPDRDRIAADGGYRTVREAIALMRSREQVALAPVAERLHVSARTLQRLFARYVGASPLWVLRRYRLQDAVAALDTGAGESLADLAAALGFADHAHLTRAFTAVVGVPPSRYRPGPAPITAG</sequence>
<evidence type="ECO:0000256" key="1">
    <source>
        <dbReference type="ARBA" id="ARBA00023015"/>
    </source>
</evidence>
<gene>
    <name evidence="6" type="ORF">PU560_14975</name>
</gene>
<dbReference type="PANTHER" id="PTHR46796">
    <property type="entry name" value="HTH-TYPE TRANSCRIPTIONAL ACTIVATOR RHAS-RELATED"/>
    <property type="match status" value="1"/>
</dbReference>
<dbReference type="Pfam" id="PF12833">
    <property type="entry name" value="HTH_18"/>
    <property type="match status" value="1"/>
</dbReference>
<dbReference type="InterPro" id="IPR018062">
    <property type="entry name" value="HTH_AraC-typ_CS"/>
</dbReference>
<reference evidence="6" key="1">
    <citation type="submission" date="2023-02" db="EMBL/GenBank/DDBJ databases">
        <title>Georgenia sp.10Sc9-8, isolated from a soil sample collected from the Taklamakan desert.</title>
        <authorList>
            <person name="Liu S."/>
        </authorList>
    </citation>
    <scope>NUCLEOTIDE SEQUENCE</scope>
    <source>
        <strain evidence="6">10Sc9-8</strain>
    </source>
</reference>